<dbReference type="AlphaFoldDB" id="A0A0S4QF57"/>
<evidence type="ECO:0000313" key="4">
    <source>
        <dbReference type="Proteomes" id="UP000198802"/>
    </source>
</evidence>
<dbReference type="InterPro" id="IPR013216">
    <property type="entry name" value="Methyltransf_11"/>
</dbReference>
<feature type="domain" description="Methyltransferase type 11" evidence="2">
    <location>
        <begin position="226"/>
        <end position="322"/>
    </location>
</feature>
<sequence length="380" mass="39381">MMWAMPDQGALPTGARELTAAQARRWDEVLGLLVAMFPAPAVRIRVEGRAIEAVEAMAERLGAALDTAGRPCARAHHPAAGRPPALPPTTFLAPTAPPPATSTLIAATLTAAASTPGRAGTTTAPGTTDGPTDGPADIVIGLRTRSTGDDDLDGRADVIVDLNDLTWPVIRRVADRLGVTDTWHVSESRAFFAIRATTWDSRFGDDAAAYAAAVADLAPGAGAVVVDVGCGTGRALPPLRAAVGPAGVVLGLDVTPQMLEVARDQGRARPGELLLGDARRLPLASGRVDAVFAAGLVHHLPDIRAGLAELARVCRPGGRLAIFHPSGRAALAARHGRTLRPDEPLAPGQLGPLLAAAGWRLDRHDDASHRFLALASRTSD</sequence>
<reference evidence="4" key="1">
    <citation type="submission" date="2015-11" db="EMBL/GenBank/DDBJ databases">
        <authorList>
            <person name="Varghese N."/>
        </authorList>
    </citation>
    <scope>NUCLEOTIDE SEQUENCE [LARGE SCALE GENOMIC DNA]</scope>
    <source>
        <strain evidence="4">DSM 45899</strain>
    </source>
</reference>
<feature type="region of interest" description="Disordered" evidence="1">
    <location>
        <begin position="112"/>
        <end position="135"/>
    </location>
</feature>
<dbReference type="Gene3D" id="3.40.50.150">
    <property type="entry name" value="Vaccinia Virus protein VP39"/>
    <property type="match status" value="1"/>
</dbReference>
<keyword evidence="4" id="KW-1185">Reference proteome</keyword>
<dbReference type="InterPro" id="IPR029063">
    <property type="entry name" value="SAM-dependent_MTases_sf"/>
</dbReference>
<dbReference type="PANTHER" id="PTHR43591:SF24">
    <property type="entry name" value="2-METHOXY-6-POLYPRENYL-1,4-BENZOQUINOL METHYLASE, MITOCHONDRIAL"/>
    <property type="match status" value="1"/>
</dbReference>
<dbReference type="CDD" id="cd02440">
    <property type="entry name" value="AdoMet_MTases"/>
    <property type="match status" value="1"/>
</dbReference>
<protein>
    <submittedName>
        <fullName evidence="3">Methyltransferase domain-containing protein</fullName>
    </submittedName>
</protein>
<evidence type="ECO:0000259" key="2">
    <source>
        <dbReference type="Pfam" id="PF08241"/>
    </source>
</evidence>
<dbReference type="EMBL" id="FAOZ01000001">
    <property type="protein sequence ID" value="CUU53881.1"/>
    <property type="molecule type" value="Genomic_DNA"/>
</dbReference>
<keyword evidence="3" id="KW-0489">Methyltransferase</keyword>
<dbReference type="GO" id="GO:0032259">
    <property type="term" value="P:methylation"/>
    <property type="evidence" value="ECO:0007669"/>
    <property type="project" value="UniProtKB-KW"/>
</dbReference>
<dbReference type="PANTHER" id="PTHR43591">
    <property type="entry name" value="METHYLTRANSFERASE"/>
    <property type="match status" value="1"/>
</dbReference>
<gene>
    <name evidence="3" type="ORF">Ga0074812_101379</name>
</gene>
<proteinExistence type="predicted"/>
<dbReference type="GO" id="GO:0008757">
    <property type="term" value="F:S-adenosylmethionine-dependent methyltransferase activity"/>
    <property type="evidence" value="ECO:0007669"/>
    <property type="project" value="InterPro"/>
</dbReference>
<organism evidence="3 4">
    <name type="scientific">Parafrankia irregularis</name>
    <dbReference type="NCBI Taxonomy" id="795642"/>
    <lineage>
        <taxon>Bacteria</taxon>
        <taxon>Bacillati</taxon>
        <taxon>Actinomycetota</taxon>
        <taxon>Actinomycetes</taxon>
        <taxon>Frankiales</taxon>
        <taxon>Frankiaceae</taxon>
        <taxon>Parafrankia</taxon>
    </lineage>
</organism>
<name>A0A0S4QF57_9ACTN</name>
<evidence type="ECO:0000313" key="3">
    <source>
        <dbReference type="EMBL" id="CUU53881.1"/>
    </source>
</evidence>
<dbReference type="Pfam" id="PF08241">
    <property type="entry name" value="Methyltransf_11"/>
    <property type="match status" value="1"/>
</dbReference>
<keyword evidence="3" id="KW-0808">Transferase</keyword>
<accession>A0A0S4QF57</accession>
<dbReference type="SUPFAM" id="SSF53335">
    <property type="entry name" value="S-adenosyl-L-methionine-dependent methyltransferases"/>
    <property type="match status" value="1"/>
</dbReference>
<evidence type="ECO:0000256" key="1">
    <source>
        <dbReference type="SAM" id="MobiDB-lite"/>
    </source>
</evidence>
<dbReference type="Proteomes" id="UP000198802">
    <property type="component" value="Unassembled WGS sequence"/>
</dbReference>